<sequence>MTADPKLNDEPARIAALHRYEVLDTPAEAPFDKITNLVRAVLGVPISAVSLIDSDRQWFKSHPGIDAEETTRDIAFCDHTIRSRNPLIVADASLDDRFKGNPLVMGDPNIGSYAGVPLETPDGYNIGSLCAIDTRPRHFDPAQIDVLKRLAALVVDQLELRRIAERDYLTGALTRRAFVAELDRAIALHKRHERPAALVLIDIDHFKAVNDSHGHPAGDRAICALVDCVSGMKRPSDVFGRIGGEEFGLLLPETSQSDAFQAAERYREAVVELIVANGEPFGLTASFGVAGLMDADSELWFERADGALYDAKRSGRNRVCVAKPELDRTTA</sequence>
<dbReference type="PROSITE" id="PS50887">
    <property type="entry name" value="GGDEF"/>
    <property type="match status" value="1"/>
</dbReference>
<dbReference type="Gene3D" id="3.30.70.270">
    <property type="match status" value="1"/>
</dbReference>
<dbReference type="PANTHER" id="PTHR45138:SF9">
    <property type="entry name" value="DIGUANYLATE CYCLASE DGCM-RELATED"/>
    <property type="match status" value="1"/>
</dbReference>
<evidence type="ECO:0000256" key="1">
    <source>
        <dbReference type="ARBA" id="ARBA00012528"/>
    </source>
</evidence>
<dbReference type="InterPro" id="IPR003018">
    <property type="entry name" value="GAF"/>
</dbReference>
<evidence type="ECO:0000259" key="3">
    <source>
        <dbReference type="PROSITE" id="PS50887"/>
    </source>
</evidence>
<organism evidence="4 5">
    <name type="scientific">Sphingobium boeckii</name>
    <dbReference type="NCBI Taxonomy" id="1082345"/>
    <lineage>
        <taxon>Bacteria</taxon>
        <taxon>Pseudomonadati</taxon>
        <taxon>Pseudomonadota</taxon>
        <taxon>Alphaproteobacteria</taxon>
        <taxon>Sphingomonadales</taxon>
        <taxon>Sphingomonadaceae</taxon>
        <taxon>Sphingobium</taxon>
    </lineage>
</organism>
<dbReference type="InterPro" id="IPR000160">
    <property type="entry name" value="GGDEF_dom"/>
</dbReference>
<dbReference type="EMBL" id="JACIJC010000005">
    <property type="protein sequence ID" value="MBB5687188.1"/>
    <property type="molecule type" value="Genomic_DNA"/>
</dbReference>
<dbReference type="Gene3D" id="3.30.450.40">
    <property type="match status" value="1"/>
</dbReference>
<dbReference type="NCBIfam" id="TIGR00254">
    <property type="entry name" value="GGDEF"/>
    <property type="match status" value="1"/>
</dbReference>
<dbReference type="InterPro" id="IPR029787">
    <property type="entry name" value="Nucleotide_cyclase"/>
</dbReference>
<dbReference type="SUPFAM" id="SSF55781">
    <property type="entry name" value="GAF domain-like"/>
    <property type="match status" value="1"/>
</dbReference>
<comment type="catalytic activity">
    <reaction evidence="2">
        <text>2 GTP = 3',3'-c-di-GMP + 2 diphosphate</text>
        <dbReference type="Rhea" id="RHEA:24898"/>
        <dbReference type="ChEBI" id="CHEBI:33019"/>
        <dbReference type="ChEBI" id="CHEBI:37565"/>
        <dbReference type="ChEBI" id="CHEBI:58805"/>
        <dbReference type="EC" id="2.7.7.65"/>
    </reaction>
</comment>
<feature type="domain" description="GGDEF" evidence="3">
    <location>
        <begin position="194"/>
        <end position="324"/>
    </location>
</feature>
<evidence type="ECO:0000256" key="2">
    <source>
        <dbReference type="ARBA" id="ARBA00034247"/>
    </source>
</evidence>
<comment type="caution">
    <text evidence="4">The sequence shown here is derived from an EMBL/GenBank/DDBJ whole genome shotgun (WGS) entry which is preliminary data.</text>
</comment>
<proteinExistence type="predicted"/>
<reference evidence="4 5" key="1">
    <citation type="submission" date="2020-08" db="EMBL/GenBank/DDBJ databases">
        <title>Genomic Encyclopedia of Type Strains, Phase IV (KMG-IV): sequencing the most valuable type-strain genomes for metagenomic binning, comparative biology and taxonomic classification.</title>
        <authorList>
            <person name="Goeker M."/>
        </authorList>
    </citation>
    <scope>NUCLEOTIDE SEQUENCE [LARGE SCALE GENOMIC DNA]</scope>
    <source>
        <strain evidence="4 5">DSM 25079</strain>
    </source>
</reference>
<dbReference type="Proteomes" id="UP000549617">
    <property type="component" value="Unassembled WGS sequence"/>
</dbReference>
<dbReference type="InterPro" id="IPR043128">
    <property type="entry name" value="Rev_trsase/Diguanyl_cyclase"/>
</dbReference>
<dbReference type="AlphaFoldDB" id="A0A7W9AK62"/>
<name>A0A7W9AK62_9SPHN</name>
<dbReference type="Pfam" id="PF01590">
    <property type="entry name" value="GAF"/>
    <property type="match status" value="1"/>
</dbReference>
<dbReference type="InterPro" id="IPR029016">
    <property type="entry name" value="GAF-like_dom_sf"/>
</dbReference>
<dbReference type="GO" id="GO:0052621">
    <property type="term" value="F:diguanylate cyclase activity"/>
    <property type="evidence" value="ECO:0007669"/>
    <property type="project" value="UniProtKB-EC"/>
</dbReference>
<dbReference type="SMART" id="SM00267">
    <property type="entry name" value="GGDEF"/>
    <property type="match status" value="1"/>
</dbReference>
<keyword evidence="5" id="KW-1185">Reference proteome</keyword>
<dbReference type="PANTHER" id="PTHR45138">
    <property type="entry name" value="REGULATORY COMPONENTS OF SENSORY TRANSDUCTION SYSTEM"/>
    <property type="match status" value="1"/>
</dbReference>
<gene>
    <name evidence="4" type="ORF">FHS49_003216</name>
</gene>
<dbReference type="FunFam" id="3.30.70.270:FF:000001">
    <property type="entry name" value="Diguanylate cyclase domain protein"/>
    <property type="match status" value="1"/>
</dbReference>
<dbReference type="EC" id="2.7.7.65" evidence="1"/>
<dbReference type="SUPFAM" id="SSF55073">
    <property type="entry name" value="Nucleotide cyclase"/>
    <property type="match status" value="1"/>
</dbReference>
<evidence type="ECO:0000313" key="4">
    <source>
        <dbReference type="EMBL" id="MBB5687188.1"/>
    </source>
</evidence>
<dbReference type="RefSeq" id="WP_184020400.1">
    <property type="nucleotide sequence ID" value="NZ_JACIJC010000005.1"/>
</dbReference>
<dbReference type="Pfam" id="PF00990">
    <property type="entry name" value="GGDEF"/>
    <property type="match status" value="1"/>
</dbReference>
<dbReference type="InterPro" id="IPR050469">
    <property type="entry name" value="Diguanylate_Cyclase"/>
</dbReference>
<dbReference type="SMART" id="SM00065">
    <property type="entry name" value="GAF"/>
    <property type="match status" value="1"/>
</dbReference>
<dbReference type="CDD" id="cd01949">
    <property type="entry name" value="GGDEF"/>
    <property type="match status" value="1"/>
</dbReference>
<evidence type="ECO:0000313" key="5">
    <source>
        <dbReference type="Proteomes" id="UP000549617"/>
    </source>
</evidence>
<protein>
    <recommendedName>
        <fullName evidence="1">diguanylate cyclase</fullName>
        <ecNumber evidence="1">2.7.7.65</ecNumber>
    </recommendedName>
</protein>
<accession>A0A7W9AK62</accession>